<feature type="domain" description="Calmodulin-dependent glutamylase SidJ N-terminal" evidence="1">
    <location>
        <begin position="26"/>
        <end position="206"/>
    </location>
</feature>
<sequence length="721" mass="83341">MEQTFLPPPVAVHRGVSIPLIEIPFEKTRQELIDAYLLSLETYIQESQFKKKSVEDLVSHFLFLKSLAAVELDKTKKKQLLHKAINFSDILKRIESGLWSRVGSYLQESQFPIISWLIHQSPSSNFIASVIVEFNNKALTRNQIGFIRQFKESPAFFFPDLIYMLWVIQSFAANSSERAMHSSVCTKYYYADITDNLLLRTQPKHVKFYPEHDYLKEDEAINSDFRYQMSKEHFLRIQGRTMLFSDDSNNVFAVKVLKKGEVKSCLSKEYQMTNYLIKHQHRLNLQSDLPKPLGVYPVKRTEILQQCCQSPHYEQFIELISDSEELEVYVYNAPLSYFTYLHDEQQTISELASSVKKNMHDLFVLLKEGIVFTQLADIFHTQVNKELREDKGRYYALVQLLKVFQPHLGRIDQWQKSVEFVNLRASGLADLGDNLPLSSLFTPEKFTRENFPEILTGGYHQTFLDSSTGTASSIYTGKRQIFGNYLYLNTIAEYLLVLQLTLGTYGDKVTRKMDDCRAKKEVWHQLGVLMFDSCAAAVSLITEMPQPKALKLLSQRAKIESHVLQTQFWMTPDYANMAESEIRMQQYLLYPCESGYEFNDELIPGIGLSVDGIHQDLGGYNQSLPLKELEKLLYATVTLIEGTTQLDNQFFQQAVRIKEMLARHCSVDECCQAVANLLEMTRIECDIQKDLALFYYEKVMGLCAEQLHLHKKKYEGLLTLN</sequence>
<protein>
    <recommendedName>
        <fullName evidence="1">Calmodulin-dependent glutamylase SidJ N-terminal domain-containing protein</fullName>
    </recommendedName>
</protein>
<dbReference type="Proteomes" id="UP000001060">
    <property type="component" value="Chromosome"/>
</dbReference>
<dbReference type="HOGENOM" id="CLU_349104_0_0_6"/>
<dbReference type="STRING" id="661367.LLO_0802"/>
<organism evidence="2 3">
    <name type="scientific">Legionella longbeachae serogroup 1 (strain NSW150)</name>
    <dbReference type="NCBI Taxonomy" id="661367"/>
    <lineage>
        <taxon>Bacteria</taxon>
        <taxon>Pseudomonadati</taxon>
        <taxon>Pseudomonadota</taxon>
        <taxon>Gammaproteobacteria</taxon>
        <taxon>Legionellales</taxon>
        <taxon>Legionellaceae</taxon>
        <taxon>Legionella</taxon>
    </lineage>
</organism>
<dbReference type="OrthoDB" id="5410372at2"/>
<reference evidence="2 3" key="1">
    <citation type="journal article" date="2010" name="PLoS Genet.">
        <title>Analysis of the Legionella longbeachae genome and transcriptome uncovers unique strategies to cause Legionnaires' disease.</title>
        <authorList>
            <person name="Cazalet C."/>
            <person name="Gomez-Valero L."/>
            <person name="Rusniok C."/>
            <person name="Lomma M."/>
            <person name="Dervins-Ravault D."/>
            <person name="Newton H."/>
            <person name="Sansom F."/>
            <person name="Jarraud S."/>
            <person name="Zidane N."/>
            <person name="Ma L."/>
            <person name="Bouchier C."/>
            <person name="Etienne J."/>
            <person name="Hartland E."/>
            <person name="Buchrieser C."/>
        </authorList>
    </citation>
    <scope>NUCLEOTIDE SEQUENCE [LARGE SCALE GENOMIC DNA]</scope>
    <source>
        <strain evidence="2 3">NSW150</strain>
    </source>
</reference>
<proteinExistence type="predicted"/>
<evidence type="ECO:0000313" key="2">
    <source>
        <dbReference type="EMBL" id="CBJ11146.1"/>
    </source>
</evidence>
<dbReference type="EMBL" id="FN650140">
    <property type="protein sequence ID" value="CBJ11146.1"/>
    <property type="molecule type" value="Genomic_DNA"/>
</dbReference>
<dbReference type="GeneID" id="40925036"/>
<dbReference type="AlphaFoldDB" id="D3HQH6"/>
<dbReference type="InterPro" id="IPR059085">
    <property type="entry name" value="SidJ_N"/>
</dbReference>
<gene>
    <name evidence="2" type="ordered locus">LLO_0802</name>
</gene>
<accession>D3HQH6</accession>
<dbReference type="eggNOG" id="COG1413">
    <property type="taxonomic scope" value="Bacteria"/>
</dbReference>
<evidence type="ECO:0000313" key="3">
    <source>
        <dbReference type="Proteomes" id="UP000001060"/>
    </source>
</evidence>
<name>D3HQH6_LEGLN</name>
<dbReference type="RefSeq" id="WP_003632561.1">
    <property type="nucleotide sequence ID" value="NC_013861.1"/>
</dbReference>
<keyword evidence="3" id="KW-1185">Reference proteome</keyword>
<dbReference type="NCBIfam" id="NF033873">
    <property type="entry name" value="SidJ_poly_Glu"/>
    <property type="match status" value="1"/>
</dbReference>
<dbReference type="Pfam" id="PF26375">
    <property type="entry name" value="SidJ_CaM_N"/>
    <property type="match status" value="1"/>
</dbReference>
<evidence type="ECO:0000259" key="1">
    <source>
        <dbReference type="Pfam" id="PF26375"/>
    </source>
</evidence>
<dbReference type="KEGG" id="llo:LLO_0802"/>